<dbReference type="Gene3D" id="2.170.270.10">
    <property type="entry name" value="SET domain"/>
    <property type="match status" value="1"/>
</dbReference>
<dbReference type="PANTHER" id="PTHR12197">
    <property type="entry name" value="HISTONE-LYSINE N-METHYLTRANSFERASE SMYD"/>
    <property type="match status" value="1"/>
</dbReference>
<dbReference type="PANTHER" id="PTHR12197:SF294">
    <property type="entry name" value="POTENTIAL PROTEIN LYSINE METHYLTRANSFERASE SET6"/>
    <property type="match status" value="1"/>
</dbReference>
<dbReference type="InterPro" id="IPR046341">
    <property type="entry name" value="SET_dom_sf"/>
</dbReference>
<dbReference type="Proteomes" id="UP000269721">
    <property type="component" value="Unassembled WGS sequence"/>
</dbReference>
<gene>
    <name evidence="2" type="ORF">BDK51DRAFT_11615</name>
</gene>
<name>A0A4P9VWM3_9FUNG</name>
<reference evidence="3" key="1">
    <citation type="journal article" date="2018" name="Nat. Microbiol.">
        <title>Leveraging single-cell genomics to expand the fungal tree of life.</title>
        <authorList>
            <person name="Ahrendt S.R."/>
            <person name="Quandt C.A."/>
            <person name="Ciobanu D."/>
            <person name="Clum A."/>
            <person name="Salamov A."/>
            <person name="Andreopoulos B."/>
            <person name="Cheng J.F."/>
            <person name="Woyke T."/>
            <person name="Pelin A."/>
            <person name="Henrissat B."/>
            <person name="Reynolds N.K."/>
            <person name="Benny G.L."/>
            <person name="Smith M.E."/>
            <person name="James T.Y."/>
            <person name="Grigoriev I.V."/>
        </authorList>
    </citation>
    <scope>NUCLEOTIDE SEQUENCE [LARGE SCALE GENOMIC DNA]</scope>
</reference>
<dbReference type="EMBL" id="ML001073">
    <property type="protein sequence ID" value="RKO83582.1"/>
    <property type="molecule type" value="Genomic_DNA"/>
</dbReference>
<dbReference type="SUPFAM" id="SSF82199">
    <property type="entry name" value="SET domain"/>
    <property type="match status" value="1"/>
</dbReference>
<proteinExistence type="predicted"/>
<evidence type="ECO:0000313" key="2">
    <source>
        <dbReference type="EMBL" id="RKO83582.1"/>
    </source>
</evidence>
<dbReference type="Pfam" id="PF00856">
    <property type="entry name" value="SET"/>
    <property type="match status" value="1"/>
</dbReference>
<dbReference type="CDD" id="cd20071">
    <property type="entry name" value="SET_SMYD"/>
    <property type="match status" value="1"/>
</dbReference>
<feature type="non-terminal residue" evidence="2">
    <location>
        <position position="159"/>
    </location>
</feature>
<dbReference type="PROSITE" id="PS50280">
    <property type="entry name" value="SET"/>
    <property type="match status" value="1"/>
</dbReference>
<feature type="domain" description="SET" evidence="1">
    <location>
        <begin position="20"/>
        <end position="120"/>
    </location>
</feature>
<feature type="non-terminal residue" evidence="2">
    <location>
        <position position="1"/>
    </location>
</feature>
<dbReference type="AlphaFoldDB" id="A0A4P9VWM3"/>
<dbReference type="InterPro" id="IPR001214">
    <property type="entry name" value="SET_dom"/>
</dbReference>
<organism evidence="2 3">
    <name type="scientific">Blyttiomyces helicus</name>
    <dbReference type="NCBI Taxonomy" id="388810"/>
    <lineage>
        <taxon>Eukaryota</taxon>
        <taxon>Fungi</taxon>
        <taxon>Fungi incertae sedis</taxon>
        <taxon>Chytridiomycota</taxon>
        <taxon>Chytridiomycota incertae sedis</taxon>
        <taxon>Chytridiomycetes</taxon>
        <taxon>Chytridiomycetes incertae sedis</taxon>
        <taxon>Blyttiomyces</taxon>
    </lineage>
</organism>
<protein>
    <recommendedName>
        <fullName evidence="1">SET domain-containing protein</fullName>
    </recommendedName>
</protein>
<dbReference type="OrthoDB" id="5945798at2759"/>
<accession>A0A4P9VWM3</accession>
<dbReference type="GO" id="GO:0005634">
    <property type="term" value="C:nucleus"/>
    <property type="evidence" value="ECO:0007669"/>
    <property type="project" value="TreeGrafter"/>
</dbReference>
<sequence length="159" mass="18062">LQSHYLDWPTEDVHDWRKTKNFMLKILEESGLLEEGDPEDDIGNRGDFVLHLISKIESNGFGLWSPKKGVCMGRAIFPRASYFNHSCDPNCECIQDGMIMTIRTKRPVEEGEASLTISYIDTNLPLGARRARLQEEYFFTCGCERCNAESNGTAPARKL</sequence>
<dbReference type="InterPro" id="IPR050869">
    <property type="entry name" value="H3K4_H4K5_MeTrfase"/>
</dbReference>
<evidence type="ECO:0000259" key="1">
    <source>
        <dbReference type="PROSITE" id="PS50280"/>
    </source>
</evidence>
<keyword evidence="3" id="KW-1185">Reference proteome</keyword>
<evidence type="ECO:0000313" key="3">
    <source>
        <dbReference type="Proteomes" id="UP000269721"/>
    </source>
</evidence>
<dbReference type="Gene3D" id="1.10.220.160">
    <property type="match status" value="1"/>
</dbReference>